<protein>
    <submittedName>
        <fullName evidence="1">Uncharacterized protein</fullName>
    </submittedName>
</protein>
<name>A0A6G1CSB5_9ORYZ</name>
<dbReference type="EMBL" id="SPHZ02000008">
    <property type="protein sequence ID" value="KAF0902754.1"/>
    <property type="molecule type" value="Genomic_DNA"/>
</dbReference>
<accession>A0A6G1CSB5</accession>
<keyword evidence="2" id="KW-1185">Reference proteome</keyword>
<proteinExistence type="predicted"/>
<gene>
    <name evidence="1" type="ORF">E2562_019087</name>
</gene>
<dbReference type="AlphaFoldDB" id="A0A6G1CSB5"/>
<comment type="caution">
    <text evidence="1">The sequence shown here is derived from an EMBL/GenBank/DDBJ whole genome shotgun (WGS) entry which is preliminary data.</text>
</comment>
<sequence length="79" mass="7961">MASHAKDHDVGGAASCGAVYLVFCPRAPSFSIASLSIRGLDTLALSSSSPGANKKIGIDYRGGGKVTVSYSCEQLAAGL</sequence>
<evidence type="ECO:0000313" key="2">
    <source>
        <dbReference type="Proteomes" id="UP000479710"/>
    </source>
</evidence>
<reference evidence="1 2" key="1">
    <citation type="submission" date="2019-11" db="EMBL/GenBank/DDBJ databases">
        <title>Whole genome sequence of Oryza granulata.</title>
        <authorList>
            <person name="Li W."/>
        </authorList>
    </citation>
    <scope>NUCLEOTIDE SEQUENCE [LARGE SCALE GENOMIC DNA]</scope>
    <source>
        <strain evidence="2">cv. Menghai</strain>
        <tissue evidence="1">Leaf</tissue>
    </source>
</reference>
<organism evidence="1 2">
    <name type="scientific">Oryza meyeriana var. granulata</name>
    <dbReference type="NCBI Taxonomy" id="110450"/>
    <lineage>
        <taxon>Eukaryota</taxon>
        <taxon>Viridiplantae</taxon>
        <taxon>Streptophyta</taxon>
        <taxon>Embryophyta</taxon>
        <taxon>Tracheophyta</taxon>
        <taxon>Spermatophyta</taxon>
        <taxon>Magnoliopsida</taxon>
        <taxon>Liliopsida</taxon>
        <taxon>Poales</taxon>
        <taxon>Poaceae</taxon>
        <taxon>BOP clade</taxon>
        <taxon>Oryzoideae</taxon>
        <taxon>Oryzeae</taxon>
        <taxon>Oryzinae</taxon>
        <taxon>Oryza</taxon>
        <taxon>Oryza meyeriana</taxon>
    </lineage>
</organism>
<dbReference type="OrthoDB" id="718341at2759"/>
<evidence type="ECO:0000313" key="1">
    <source>
        <dbReference type="EMBL" id="KAF0902754.1"/>
    </source>
</evidence>
<dbReference type="Proteomes" id="UP000479710">
    <property type="component" value="Unassembled WGS sequence"/>
</dbReference>